<reference evidence="1" key="2">
    <citation type="journal article" date="2023" name="IMA Fungus">
        <title>Comparative genomic study of the Penicillium genus elucidates a diverse pangenome and 15 lateral gene transfer events.</title>
        <authorList>
            <person name="Petersen C."/>
            <person name="Sorensen T."/>
            <person name="Nielsen M.R."/>
            <person name="Sondergaard T.E."/>
            <person name="Sorensen J.L."/>
            <person name="Fitzpatrick D.A."/>
            <person name="Frisvad J.C."/>
            <person name="Nielsen K.L."/>
        </authorList>
    </citation>
    <scope>NUCLEOTIDE SEQUENCE</scope>
    <source>
        <strain evidence="1">IBT 15544</strain>
    </source>
</reference>
<dbReference type="GeneID" id="83175342"/>
<dbReference type="RefSeq" id="XP_058313453.1">
    <property type="nucleotide sequence ID" value="XM_058448042.1"/>
</dbReference>
<keyword evidence="2" id="KW-1185">Reference proteome</keyword>
<dbReference type="AlphaFoldDB" id="A0A9W9NFA8"/>
<comment type="caution">
    <text evidence="1">The sequence shown here is derived from an EMBL/GenBank/DDBJ whole genome shotgun (WGS) entry which is preliminary data.</text>
</comment>
<evidence type="ECO:0000313" key="2">
    <source>
        <dbReference type="Proteomes" id="UP001150904"/>
    </source>
</evidence>
<organism evidence="1 2">
    <name type="scientific">Penicillium cinerascens</name>
    <dbReference type="NCBI Taxonomy" id="70096"/>
    <lineage>
        <taxon>Eukaryota</taxon>
        <taxon>Fungi</taxon>
        <taxon>Dikarya</taxon>
        <taxon>Ascomycota</taxon>
        <taxon>Pezizomycotina</taxon>
        <taxon>Eurotiomycetes</taxon>
        <taxon>Eurotiomycetidae</taxon>
        <taxon>Eurotiales</taxon>
        <taxon>Aspergillaceae</taxon>
        <taxon>Penicillium</taxon>
    </lineage>
</organism>
<proteinExistence type="predicted"/>
<sequence>MTLPHTANLTFVVNSPSRVDTLGEFVGAEQVLAFTHGLHTICSSIQLRGATTENLRCGAAQITVRESSAPHDSICVDSAPVRESKTGRSIRDRLDSRLHTSLAFHKQLGTTHVDVVPTGLLEQVMHQGRGGVTTIKNGESGCLQSLIPLRLLGCEHRE</sequence>
<name>A0A9W9NFA8_9EURO</name>
<accession>A0A9W9NFA8</accession>
<gene>
    <name evidence="1" type="ORF">N7498_000979</name>
</gene>
<evidence type="ECO:0000313" key="1">
    <source>
        <dbReference type="EMBL" id="KAJ5218880.1"/>
    </source>
</evidence>
<dbReference type="EMBL" id="JAPQKR010000004">
    <property type="protein sequence ID" value="KAJ5218880.1"/>
    <property type="molecule type" value="Genomic_DNA"/>
</dbReference>
<reference evidence="1" key="1">
    <citation type="submission" date="2022-12" db="EMBL/GenBank/DDBJ databases">
        <authorList>
            <person name="Petersen C."/>
        </authorList>
    </citation>
    <scope>NUCLEOTIDE SEQUENCE</scope>
    <source>
        <strain evidence="1">IBT 15544</strain>
    </source>
</reference>
<protein>
    <submittedName>
        <fullName evidence="1">Uncharacterized protein</fullName>
    </submittedName>
</protein>
<dbReference type="Proteomes" id="UP001150904">
    <property type="component" value="Unassembled WGS sequence"/>
</dbReference>